<comment type="catalytic activity">
    <reaction evidence="9 10 11">
        <text>adenosine(37) in tRNA + dimethylallyl diphosphate = N(6)-dimethylallyladenosine(37) in tRNA + diphosphate</text>
        <dbReference type="Rhea" id="RHEA:26482"/>
        <dbReference type="Rhea" id="RHEA-COMP:10162"/>
        <dbReference type="Rhea" id="RHEA-COMP:10375"/>
        <dbReference type="ChEBI" id="CHEBI:33019"/>
        <dbReference type="ChEBI" id="CHEBI:57623"/>
        <dbReference type="ChEBI" id="CHEBI:74411"/>
        <dbReference type="ChEBI" id="CHEBI:74415"/>
        <dbReference type="EC" id="2.5.1.75"/>
    </reaction>
</comment>
<dbReference type="RefSeq" id="WP_035615689.1">
    <property type="nucleotide sequence ID" value="NZ_ARYK01000003.1"/>
</dbReference>
<evidence type="ECO:0000256" key="13">
    <source>
        <dbReference type="RuleBase" id="RU003785"/>
    </source>
</evidence>
<dbReference type="EMBL" id="ARYK01000003">
    <property type="protein sequence ID" value="KCZ92806.1"/>
    <property type="molecule type" value="Genomic_DNA"/>
</dbReference>
<evidence type="ECO:0000256" key="7">
    <source>
        <dbReference type="ARBA" id="ARBA00022840"/>
    </source>
</evidence>
<keyword evidence="6 10" id="KW-0547">Nucleotide-binding</keyword>
<evidence type="ECO:0000256" key="11">
    <source>
        <dbReference type="RuleBase" id="RU003783"/>
    </source>
</evidence>
<comment type="caution">
    <text evidence="10">Lacks conserved residue(s) required for the propagation of feature annotation.</text>
</comment>
<evidence type="ECO:0000256" key="4">
    <source>
        <dbReference type="ARBA" id="ARBA00022679"/>
    </source>
</evidence>
<evidence type="ECO:0000256" key="8">
    <source>
        <dbReference type="ARBA" id="ARBA00022842"/>
    </source>
</evidence>
<evidence type="ECO:0000313" key="15">
    <source>
        <dbReference type="Proteomes" id="UP000025171"/>
    </source>
</evidence>
<organism evidence="14 15">
    <name type="scientific">Hyphomonas johnsonii MHS-2</name>
    <dbReference type="NCBI Taxonomy" id="1280950"/>
    <lineage>
        <taxon>Bacteria</taxon>
        <taxon>Pseudomonadati</taxon>
        <taxon>Pseudomonadota</taxon>
        <taxon>Alphaproteobacteria</taxon>
        <taxon>Hyphomonadales</taxon>
        <taxon>Hyphomonadaceae</taxon>
        <taxon>Hyphomonas</taxon>
    </lineage>
</organism>
<name>A0A059FQK5_9PROT</name>
<dbReference type="PANTHER" id="PTHR11088">
    <property type="entry name" value="TRNA DIMETHYLALLYLTRANSFERASE"/>
    <property type="match status" value="1"/>
</dbReference>
<dbReference type="InterPro" id="IPR018022">
    <property type="entry name" value="IPT"/>
</dbReference>
<dbReference type="GO" id="GO:0052381">
    <property type="term" value="F:tRNA dimethylallyltransferase activity"/>
    <property type="evidence" value="ECO:0007669"/>
    <property type="project" value="UniProtKB-UniRule"/>
</dbReference>
<comment type="function">
    <text evidence="2 10 12">Catalyzes the transfer of a dimethylallyl group onto the adenine at position 37 in tRNAs that read codons beginning with uridine, leading to the formation of N6-(dimethylallyl)adenosine (i(6)A).</text>
</comment>
<keyword evidence="8 10" id="KW-0460">Magnesium</keyword>
<keyword evidence="15" id="KW-1185">Reference proteome</keyword>
<feature type="binding site" evidence="10">
    <location>
        <begin position="9"/>
        <end position="16"/>
    </location>
    <ligand>
        <name>ATP</name>
        <dbReference type="ChEBI" id="CHEBI:30616"/>
    </ligand>
</feature>
<evidence type="ECO:0000256" key="12">
    <source>
        <dbReference type="RuleBase" id="RU003784"/>
    </source>
</evidence>
<accession>A0A059FQK5</accession>
<dbReference type="eggNOG" id="COG0324">
    <property type="taxonomic scope" value="Bacteria"/>
</dbReference>
<keyword evidence="7 10" id="KW-0067">ATP-binding</keyword>
<evidence type="ECO:0000256" key="9">
    <source>
        <dbReference type="ARBA" id="ARBA00049563"/>
    </source>
</evidence>
<comment type="similarity">
    <text evidence="3 10 13">Belongs to the IPP transferase family.</text>
</comment>
<evidence type="ECO:0000256" key="1">
    <source>
        <dbReference type="ARBA" id="ARBA00001946"/>
    </source>
</evidence>
<protein>
    <recommendedName>
        <fullName evidence="10">tRNA dimethylallyltransferase</fullName>
        <ecNumber evidence="10">2.5.1.75</ecNumber>
    </recommendedName>
    <alternativeName>
        <fullName evidence="10">Dimethylallyl diphosphate:tRNA dimethylallyltransferase</fullName>
        <shortName evidence="10">DMAPP:tRNA dimethylallyltransferase</shortName>
        <shortName evidence="10">DMATase</shortName>
    </alternativeName>
    <alternativeName>
        <fullName evidence="10">Isopentenyl-diphosphate:tRNA isopentenyltransferase</fullName>
        <shortName evidence="10">IPP transferase</shortName>
        <shortName evidence="10">IPPT</shortName>
        <shortName evidence="10">IPTase</shortName>
    </alternativeName>
</protein>
<dbReference type="OrthoDB" id="9776390at2"/>
<dbReference type="EC" id="2.5.1.75" evidence="10"/>
<feature type="region of interest" description="Interaction with substrate tRNA" evidence="10">
    <location>
        <begin position="34"/>
        <end position="37"/>
    </location>
</feature>
<dbReference type="GO" id="GO:0006400">
    <property type="term" value="P:tRNA modification"/>
    <property type="evidence" value="ECO:0007669"/>
    <property type="project" value="TreeGrafter"/>
</dbReference>
<feature type="binding site" evidence="10">
    <location>
        <begin position="11"/>
        <end position="16"/>
    </location>
    <ligand>
        <name>substrate</name>
    </ligand>
</feature>
<gene>
    <name evidence="10" type="primary">miaA</name>
    <name evidence="14" type="ORF">HJO_07622</name>
</gene>
<comment type="cofactor">
    <cofactor evidence="1 10">
        <name>Mg(2+)</name>
        <dbReference type="ChEBI" id="CHEBI:18420"/>
    </cofactor>
</comment>
<dbReference type="Pfam" id="PF01715">
    <property type="entry name" value="IPPT"/>
    <property type="match status" value="1"/>
</dbReference>
<proteinExistence type="inferred from homology"/>
<evidence type="ECO:0000256" key="5">
    <source>
        <dbReference type="ARBA" id="ARBA00022694"/>
    </source>
</evidence>
<dbReference type="InterPro" id="IPR027417">
    <property type="entry name" value="P-loop_NTPase"/>
</dbReference>
<evidence type="ECO:0000313" key="14">
    <source>
        <dbReference type="EMBL" id="KCZ92806.1"/>
    </source>
</evidence>
<dbReference type="PANTHER" id="PTHR11088:SF60">
    <property type="entry name" value="TRNA DIMETHYLALLYLTRANSFERASE"/>
    <property type="match status" value="1"/>
</dbReference>
<evidence type="ECO:0000256" key="6">
    <source>
        <dbReference type="ARBA" id="ARBA00022741"/>
    </source>
</evidence>
<dbReference type="STRING" id="1280950.HJO_07622"/>
<evidence type="ECO:0000256" key="2">
    <source>
        <dbReference type="ARBA" id="ARBA00003213"/>
    </source>
</evidence>
<dbReference type="Proteomes" id="UP000025171">
    <property type="component" value="Unassembled WGS sequence"/>
</dbReference>
<feature type="site" description="Interaction with substrate tRNA" evidence="10">
    <location>
        <position position="122"/>
    </location>
</feature>
<keyword evidence="5 10" id="KW-0819">tRNA processing</keyword>
<feature type="region of interest" description="Interaction with substrate tRNA" evidence="10">
    <location>
        <begin position="158"/>
        <end position="162"/>
    </location>
</feature>
<dbReference type="Gene3D" id="3.40.50.300">
    <property type="entry name" value="P-loop containing nucleotide triphosphate hydrolases"/>
    <property type="match status" value="1"/>
</dbReference>
<feature type="site" description="Interaction with substrate tRNA" evidence="10">
    <location>
        <position position="100"/>
    </location>
</feature>
<keyword evidence="4 10" id="KW-0808">Transferase</keyword>
<sequence>MHPAILIHGPTASGKTALAISLAKRLGGEVINADSMQVYRDLKVISARPDDEEMDGVQHHLFGHVDAATRYSTGEWLEDARAEITRLERSGKRAILVGGTGLYLLALTQGLSNIPPVPEDVRADVRAIAESEGAEGLRDRLAPVDPDTAERLGTGDRQRLARAYEVWLATGRRLGDFHEVRQPPVLKEGEWIGFALTPPRSRLYQRIDRRFEGMLMQGAMDEARALMERDLDPELPAMKAHGMPWLTAFARGEISAELAAENAKRDTRRYAKRQFTWIGRQFPFWPRIPSPEAEQRLRVIHALYREIDRGKEADYS</sequence>
<comment type="subunit">
    <text evidence="10">Monomer.</text>
</comment>
<evidence type="ECO:0000256" key="3">
    <source>
        <dbReference type="ARBA" id="ARBA00005842"/>
    </source>
</evidence>
<dbReference type="InterPro" id="IPR039657">
    <property type="entry name" value="Dimethylallyltransferase"/>
</dbReference>
<dbReference type="AlphaFoldDB" id="A0A059FQK5"/>
<dbReference type="HAMAP" id="MF_00185">
    <property type="entry name" value="IPP_trans"/>
    <property type="match status" value="1"/>
</dbReference>
<dbReference type="NCBIfam" id="TIGR00174">
    <property type="entry name" value="miaA"/>
    <property type="match status" value="1"/>
</dbReference>
<comment type="caution">
    <text evidence="14">The sequence shown here is derived from an EMBL/GenBank/DDBJ whole genome shotgun (WGS) entry which is preliminary data.</text>
</comment>
<dbReference type="SUPFAM" id="SSF52540">
    <property type="entry name" value="P-loop containing nucleoside triphosphate hydrolases"/>
    <property type="match status" value="1"/>
</dbReference>
<evidence type="ECO:0000256" key="10">
    <source>
        <dbReference type="HAMAP-Rule" id="MF_00185"/>
    </source>
</evidence>
<reference evidence="14 15" key="1">
    <citation type="journal article" date="2014" name="Antonie Van Leeuwenhoek">
        <title>Hyphomonas beringensis sp. nov. and Hyphomonas chukchiensis sp. nov., isolated from surface seawater of the Bering Sea and Chukchi Sea.</title>
        <authorList>
            <person name="Li C."/>
            <person name="Lai Q."/>
            <person name="Li G."/>
            <person name="Dong C."/>
            <person name="Wang J."/>
            <person name="Liao Y."/>
            <person name="Shao Z."/>
        </authorList>
    </citation>
    <scope>NUCLEOTIDE SEQUENCE [LARGE SCALE GENOMIC DNA]</scope>
    <source>
        <strain evidence="14 15">MHS-2</strain>
    </source>
</reference>
<dbReference type="GO" id="GO:0005524">
    <property type="term" value="F:ATP binding"/>
    <property type="evidence" value="ECO:0007669"/>
    <property type="project" value="UniProtKB-UniRule"/>
</dbReference>
<dbReference type="PATRIC" id="fig|1280950.3.peg.1528"/>
<dbReference type="Gene3D" id="1.10.20.140">
    <property type="match status" value="1"/>
</dbReference>